<evidence type="ECO:0000256" key="3">
    <source>
        <dbReference type="ARBA" id="ARBA00022559"/>
    </source>
</evidence>
<dbReference type="Gene3D" id="3.40.30.10">
    <property type="entry name" value="Glutaredoxin"/>
    <property type="match status" value="1"/>
</dbReference>
<comment type="similarity">
    <text evidence="9">Belongs to the peroxiredoxin family. BCP/PrxQ subfamily.</text>
</comment>
<evidence type="ECO:0000313" key="14">
    <source>
        <dbReference type="EMBL" id="KHS49197.1"/>
    </source>
</evidence>
<name>A0A0B9AEU2_9SPHN</name>
<reference evidence="14 15" key="1">
    <citation type="submission" date="2014-10" db="EMBL/GenBank/DDBJ databases">
        <title>Draft genome sequence of Novosphingobium subterraneum DSM 12447.</title>
        <authorList>
            <person name="Gan H.M."/>
            <person name="Gan H.Y."/>
            <person name="Savka M.A."/>
        </authorList>
    </citation>
    <scope>NUCLEOTIDE SEQUENCE [LARGE SCALE GENOMIC DNA]</scope>
    <source>
        <strain evidence="14 15">DSM 12447</strain>
    </source>
</reference>
<dbReference type="GO" id="GO:0045454">
    <property type="term" value="P:cell redox homeostasis"/>
    <property type="evidence" value="ECO:0007669"/>
    <property type="project" value="TreeGrafter"/>
</dbReference>
<keyword evidence="15" id="KW-1185">Reference proteome</keyword>
<keyword evidence="5" id="KW-0560">Oxidoreductase</keyword>
<evidence type="ECO:0000256" key="11">
    <source>
        <dbReference type="ARBA" id="ARBA00049091"/>
    </source>
</evidence>
<sequence length="181" mass="19205">MTIRTLFAAAAAFAVSVSAPALAELPTGARAPDFAAQGALAGKPFSFKLHQALKKGPVVLYFYPKAFTQGCTLEAHAFAEATTQFKAAGATVIGMSNDDVATLQKFSTEACRDKFAVASASPALIKAYDVDLRKPDGSSTGLTKRTSYVIARNGKIVMVHSDMDYRDHVKMTLAAVRKLKG</sequence>
<dbReference type="GO" id="GO:0034599">
    <property type="term" value="P:cellular response to oxidative stress"/>
    <property type="evidence" value="ECO:0007669"/>
    <property type="project" value="TreeGrafter"/>
</dbReference>
<comment type="function">
    <text evidence="1">Thiol-specific peroxidase that catalyzes the reduction of hydrogen peroxide and organic hydroperoxides to water and alcohols, respectively. Plays a role in cell protection against oxidative stress by detoxifying peroxides and as sensor of hydrogen peroxide-mediated signaling events.</text>
</comment>
<dbReference type="GO" id="GO:0008379">
    <property type="term" value="F:thioredoxin peroxidase activity"/>
    <property type="evidence" value="ECO:0007669"/>
    <property type="project" value="TreeGrafter"/>
</dbReference>
<dbReference type="EC" id="1.11.1.24" evidence="2"/>
<evidence type="ECO:0000256" key="10">
    <source>
        <dbReference type="ARBA" id="ARBA00042639"/>
    </source>
</evidence>
<evidence type="ECO:0000256" key="1">
    <source>
        <dbReference type="ARBA" id="ARBA00003330"/>
    </source>
</evidence>
<feature type="chain" id="PRO_5002127754" description="thioredoxin-dependent peroxiredoxin" evidence="12">
    <location>
        <begin position="24"/>
        <end position="181"/>
    </location>
</feature>
<gene>
    <name evidence="14" type="ORF">NJ75_00634</name>
</gene>
<dbReference type="InterPro" id="IPR036249">
    <property type="entry name" value="Thioredoxin-like_sf"/>
</dbReference>
<evidence type="ECO:0000259" key="13">
    <source>
        <dbReference type="PROSITE" id="PS51352"/>
    </source>
</evidence>
<keyword evidence="7" id="KW-0676">Redox-active center</keyword>
<dbReference type="STRING" id="48936.NJ75_00634"/>
<evidence type="ECO:0000256" key="9">
    <source>
        <dbReference type="ARBA" id="ARBA00038489"/>
    </source>
</evidence>
<feature type="signal peptide" evidence="12">
    <location>
        <begin position="1"/>
        <end position="23"/>
    </location>
</feature>
<feature type="domain" description="Thioredoxin" evidence="13">
    <location>
        <begin position="25"/>
        <end position="181"/>
    </location>
</feature>
<keyword evidence="12" id="KW-0732">Signal</keyword>
<dbReference type="InterPro" id="IPR000866">
    <property type="entry name" value="AhpC/TSA"/>
</dbReference>
<protein>
    <recommendedName>
        <fullName evidence="2">thioredoxin-dependent peroxiredoxin</fullName>
        <ecNumber evidence="2">1.11.1.24</ecNumber>
    </recommendedName>
    <alternativeName>
        <fullName evidence="8">Thioredoxin peroxidase</fullName>
    </alternativeName>
    <alternativeName>
        <fullName evidence="10">Thioredoxin-dependent peroxiredoxin Bcp</fullName>
    </alternativeName>
</protein>
<proteinExistence type="inferred from homology"/>
<evidence type="ECO:0000256" key="6">
    <source>
        <dbReference type="ARBA" id="ARBA00023157"/>
    </source>
</evidence>
<dbReference type="SUPFAM" id="SSF52833">
    <property type="entry name" value="Thioredoxin-like"/>
    <property type="match status" value="1"/>
</dbReference>
<dbReference type="InterPro" id="IPR013766">
    <property type="entry name" value="Thioredoxin_domain"/>
</dbReference>
<organism evidence="14 15">
    <name type="scientific">Novosphingobium subterraneum</name>
    <dbReference type="NCBI Taxonomy" id="48936"/>
    <lineage>
        <taxon>Bacteria</taxon>
        <taxon>Pseudomonadati</taxon>
        <taxon>Pseudomonadota</taxon>
        <taxon>Alphaproteobacteria</taxon>
        <taxon>Sphingomonadales</taxon>
        <taxon>Sphingomonadaceae</taxon>
        <taxon>Novosphingobium</taxon>
    </lineage>
</organism>
<accession>A0A0B9AEU2</accession>
<evidence type="ECO:0000256" key="2">
    <source>
        <dbReference type="ARBA" id="ARBA00013017"/>
    </source>
</evidence>
<dbReference type="Proteomes" id="UP000031338">
    <property type="component" value="Unassembled WGS sequence"/>
</dbReference>
<dbReference type="PROSITE" id="PS51352">
    <property type="entry name" value="THIOREDOXIN_2"/>
    <property type="match status" value="1"/>
</dbReference>
<dbReference type="CDD" id="cd03017">
    <property type="entry name" value="PRX_BCP"/>
    <property type="match status" value="1"/>
</dbReference>
<comment type="caution">
    <text evidence="14">The sequence shown here is derived from an EMBL/GenBank/DDBJ whole genome shotgun (WGS) entry which is preliminary data.</text>
</comment>
<dbReference type="InterPro" id="IPR050924">
    <property type="entry name" value="Peroxiredoxin_BCP/PrxQ"/>
</dbReference>
<evidence type="ECO:0000256" key="7">
    <source>
        <dbReference type="ARBA" id="ARBA00023284"/>
    </source>
</evidence>
<dbReference type="PANTHER" id="PTHR42801:SF4">
    <property type="entry name" value="AHPC_TSA FAMILY PROTEIN"/>
    <property type="match status" value="1"/>
</dbReference>
<evidence type="ECO:0000313" key="15">
    <source>
        <dbReference type="Proteomes" id="UP000031338"/>
    </source>
</evidence>
<evidence type="ECO:0000256" key="12">
    <source>
        <dbReference type="SAM" id="SignalP"/>
    </source>
</evidence>
<dbReference type="AlphaFoldDB" id="A0A0B9AEU2"/>
<keyword evidence="4" id="KW-0049">Antioxidant</keyword>
<evidence type="ECO:0000256" key="4">
    <source>
        <dbReference type="ARBA" id="ARBA00022862"/>
    </source>
</evidence>
<comment type="catalytic activity">
    <reaction evidence="11">
        <text>a hydroperoxide + [thioredoxin]-dithiol = an alcohol + [thioredoxin]-disulfide + H2O</text>
        <dbReference type="Rhea" id="RHEA:62620"/>
        <dbReference type="Rhea" id="RHEA-COMP:10698"/>
        <dbReference type="Rhea" id="RHEA-COMP:10700"/>
        <dbReference type="ChEBI" id="CHEBI:15377"/>
        <dbReference type="ChEBI" id="CHEBI:29950"/>
        <dbReference type="ChEBI" id="CHEBI:30879"/>
        <dbReference type="ChEBI" id="CHEBI:35924"/>
        <dbReference type="ChEBI" id="CHEBI:50058"/>
        <dbReference type="EC" id="1.11.1.24"/>
    </reaction>
</comment>
<dbReference type="EMBL" id="JRVC01000002">
    <property type="protein sequence ID" value="KHS49197.1"/>
    <property type="molecule type" value="Genomic_DNA"/>
</dbReference>
<evidence type="ECO:0000256" key="8">
    <source>
        <dbReference type="ARBA" id="ARBA00032824"/>
    </source>
</evidence>
<dbReference type="GO" id="GO:0005737">
    <property type="term" value="C:cytoplasm"/>
    <property type="evidence" value="ECO:0007669"/>
    <property type="project" value="TreeGrafter"/>
</dbReference>
<dbReference type="PANTHER" id="PTHR42801">
    <property type="entry name" value="THIOREDOXIN-DEPENDENT PEROXIDE REDUCTASE"/>
    <property type="match status" value="1"/>
</dbReference>
<keyword evidence="3" id="KW-0575">Peroxidase</keyword>
<keyword evidence="6" id="KW-1015">Disulfide bond</keyword>
<dbReference type="RefSeq" id="WP_039331383.1">
    <property type="nucleotide sequence ID" value="NZ_JRVC01000002.1"/>
</dbReference>
<dbReference type="Pfam" id="PF00578">
    <property type="entry name" value="AhpC-TSA"/>
    <property type="match status" value="1"/>
</dbReference>
<evidence type="ECO:0000256" key="5">
    <source>
        <dbReference type="ARBA" id="ARBA00023002"/>
    </source>
</evidence>
<dbReference type="PATRIC" id="fig|48936.3.peg.642"/>